<keyword evidence="4" id="KW-1185">Reference proteome</keyword>
<reference evidence="3 4" key="1">
    <citation type="submission" date="2022-07" db="EMBL/GenBank/DDBJ databases">
        <title>Photobacterium pectinilyticum sp. nov., a marine bacterium isolated from surface seawater of Qingdao offshore.</title>
        <authorList>
            <person name="Wang X."/>
        </authorList>
    </citation>
    <scope>NUCLEOTIDE SEQUENCE [LARGE SCALE GENOMIC DNA]</scope>
    <source>
        <strain evidence="3 4">ZSDE20</strain>
    </source>
</reference>
<comment type="caution">
    <text evidence="3">The sequence shown here is derived from an EMBL/GenBank/DDBJ whole genome shotgun (WGS) entry which is preliminary data.</text>
</comment>
<evidence type="ECO:0000259" key="2">
    <source>
        <dbReference type="Pfam" id="PF13752"/>
    </source>
</evidence>
<evidence type="ECO:0000313" key="3">
    <source>
        <dbReference type="EMBL" id="MCQ1061035.1"/>
    </source>
</evidence>
<feature type="domain" description="DUF4165" evidence="2">
    <location>
        <begin position="16"/>
        <end position="142"/>
    </location>
</feature>
<sequence length="502" mass="56929">MRKIGLMMICAFSVQAEIVQHQFTDPNGLTKVIMPSANSEWPLGKSYLNAAKDHSLLASSGLSRKIEVEITQDNGNWSYRELSDIVRVDDRLSDHLGREFYGKEFRLPNSIPEGSYRITKRIFDNYDNLISTEEGELIIDVTAPSIGSLSASPDLGYGNVSGHLIVNGIRYISTDLNEVKDNVGIENAQVTATRLESGETFGPFNVDVEGSVISIGKEPFQRKGGNYQLDYVITDYAGNQTKARHIVSNQDIETPLFDIIAIRDTKHPDAGKHNLPFPGASEYVEYTPGLTIYSNPVYIVARLDRDEHKKYSDHGLGYAEYCEAINCLDESILYEQGNSVYVRSRRERGIFEGRSEWRSANAGMHLRSGEIDIKIAPNTPIPPKPVSRGLWRETTQKWDDTWQIRDQNEIFDKFRLVMEPREQRQRLRISTPRLNPASHNGVSTTYNNYYLEPGQTELVINNPTSFSWKELQQLGHSLEEEPWRVTFHVQTYIDGTTLQGID</sequence>
<organism evidence="3 4">
    <name type="scientific">Photobacterium pectinilyticum</name>
    <dbReference type="NCBI Taxonomy" id="2906793"/>
    <lineage>
        <taxon>Bacteria</taxon>
        <taxon>Pseudomonadati</taxon>
        <taxon>Pseudomonadota</taxon>
        <taxon>Gammaproteobacteria</taxon>
        <taxon>Vibrionales</taxon>
        <taxon>Vibrionaceae</taxon>
        <taxon>Photobacterium</taxon>
    </lineage>
</organism>
<gene>
    <name evidence="3" type="ORF">NHN17_23625</name>
</gene>
<dbReference type="Proteomes" id="UP001524460">
    <property type="component" value="Unassembled WGS sequence"/>
</dbReference>
<dbReference type="InterPro" id="IPR022038">
    <property type="entry name" value="Ig-like_bact"/>
</dbReference>
<dbReference type="InterPro" id="IPR025429">
    <property type="entry name" value="DUF4165"/>
</dbReference>
<proteinExistence type="predicted"/>
<dbReference type="EMBL" id="JANEYT010000105">
    <property type="protein sequence ID" value="MCQ1061035.1"/>
    <property type="molecule type" value="Genomic_DNA"/>
</dbReference>
<dbReference type="Pfam" id="PF12245">
    <property type="entry name" value="Big_3_2"/>
    <property type="match status" value="1"/>
</dbReference>
<evidence type="ECO:0000259" key="1">
    <source>
        <dbReference type="Pfam" id="PF12245"/>
    </source>
</evidence>
<name>A0ABT1N8E9_9GAMM</name>
<evidence type="ECO:0000313" key="4">
    <source>
        <dbReference type="Proteomes" id="UP001524460"/>
    </source>
</evidence>
<accession>A0ABT1N8E9</accession>
<dbReference type="Pfam" id="PF13752">
    <property type="entry name" value="DUF4165"/>
    <property type="match status" value="1"/>
</dbReference>
<protein>
    <submittedName>
        <fullName evidence="3">DUF4165 domain-containing protein</fullName>
    </submittedName>
</protein>
<feature type="domain" description="Ig-like" evidence="1">
    <location>
        <begin position="143"/>
        <end position="243"/>
    </location>
</feature>
<dbReference type="RefSeq" id="WP_255045134.1">
    <property type="nucleotide sequence ID" value="NZ_JANEYT010000105.1"/>
</dbReference>